<evidence type="ECO:0000256" key="3">
    <source>
        <dbReference type="ARBA" id="ARBA00022833"/>
    </source>
</evidence>
<keyword evidence="2" id="KW-0863">Zinc-finger</keyword>
<dbReference type="InterPro" id="IPR001876">
    <property type="entry name" value="Znf_RanBP2"/>
</dbReference>
<dbReference type="PROSITE" id="PS50199">
    <property type="entry name" value="ZF_RANBP2_2"/>
    <property type="match status" value="1"/>
</dbReference>
<gene>
    <name evidence="5" type="ORF">CE91St30_10030</name>
</gene>
<keyword evidence="3" id="KW-0862">Zinc</keyword>
<dbReference type="SUPFAM" id="SSF90209">
    <property type="entry name" value="Ran binding protein zinc finger-like"/>
    <property type="match status" value="1"/>
</dbReference>
<reference evidence="5 6" key="1">
    <citation type="submission" date="2022-01" db="EMBL/GenBank/DDBJ databases">
        <title>Novel bile acid biosynthetic pathways are enriched in the microbiome of centenarians.</title>
        <authorList>
            <person name="Sato Y."/>
            <person name="Atarashi K."/>
            <person name="Plichta R.D."/>
            <person name="Arai Y."/>
            <person name="Sasajima S."/>
            <person name="Kearney M.S."/>
            <person name="Suda W."/>
            <person name="Takeshita K."/>
            <person name="Sasaki T."/>
            <person name="Okamoto S."/>
            <person name="Skelly N.A."/>
            <person name="Okamura Y."/>
            <person name="Vlamakis H."/>
            <person name="Li Y."/>
            <person name="Tanoue T."/>
            <person name="Takei H."/>
            <person name="Nittono H."/>
            <person name="Narushima S."/>
            <person name="Irie J."/>
            <person name="Itoh H."/>
            <person name="Moriya K."/>
            <person name="Sugiura Y."/>
            <person name="Suematsu M."/>
            <person name="Moritoki N."/>
            <person name="Shibata S."/>
            <person name="Littman R.D."/>
            <person name="Fischbach A.M."/>
            <person name="Uwamino Y."/>
            <person name="Inoue T."/>
            <person name="Honda A."/>
            <person name="Hattori M."/>
            <person name="Murai T."/>
            <person name="Xavier J.R."/>
            <person name="Hirose N."/>
            <person name="Honda K."/>
        </authorList>
    </citation>
    <scope>NUCLEOTIDE SEQUENCE [LARGE SCALE GENOMIC DNA]</scope>
    <source>
        <strain evidence="5 6">CE91-St30</strain>
    </source>
</reference>
<keyword evidence="6" id="KW-1185">Reference proteome</keyword>
<keyword evidence="1" id="KW-0479">Metal-binding</keyword>
<evidence type="ECO:0000313" key="5">
    <source>
        <dbReference type="EMBL" id="BDE95670.1"/>
    </source>
</evidence>
<name>A0ABM7WHD7_9ACTN</name>
<evidence type="ECO:0000256" key="1">
    <source>
        <dbReference type="ARBA" id="ARBA00022723"/>
    </source>
</evidence>
<feature type="domain" description="RanBP2-type" evidence="4">
    <location>
        <begin position="19"/>
        <end position="44"/>
    </location>
</feature>
<organism evidence="5 6">
    <name type="scientific">Raoultibacter timonensis</name>
    <dbReference type="NCBI Taxonomy" id="1907662"/>
    <lineage>
        <taxon>Bacteria</taxon>
        <taxon>Bacillati</taxon>
        <taxon>Actinomycetota</taxon>
        <taxon>Coriobacteriia</taxon>
        <taxon>Eggerthellales</taxon>
        <taxon>Eggerthellaceae</taxon>
        <taxon>Raoultibacter</taxon>
    </lineage>
</organism>
<accession>A0ABM7WHD7</accession>
<dbReference type="RefSeq" id="WP_102378740.1">
    <property type="nucleotide sequence ID" value="NZ_AP025564.1"/>
</dbReference>
<evidence type="ECO:0000259" key="4">
    <source>
        <dbReference type="PROSITE" id="PS50199"/>
    </source>
</evidence>
<dbReference type="PROSITE" id="PS01358">
    <property type="entry name" value="ZF_RANBP2_1"/>
    <property type="match status" value="1"/>
</dbReference>
<sequence length="65" mass="7128">MAKQEKGGFRPPPLVKILWKCGECNTFNAADAEVCKKCGAPKVVDESLVGATKPIDDSERHLRED</sequence>
<evidence type="ECO:0000313" key="6">
    <source>
        <dbReference type="Proteomes" id="UP001320544"/>
    </source>
</evidence>
<dbReference type="Proteomes" id="UP001320544">
    <property type="component" value="Chromosome"/>
</dbReference>
<dbReference type="InterPro" id="IPR036443">
    <property type="entry name" value="Znf_RanBP2_sf"/>
</dbReference>
<evidence type="ECO:0000256" key="2">
    <source>
        <dbReference type="ARBA" id="ARBA00022771"/>
    </source>
</evidence>
<protein>
    <recommendedName>
        <fullName evidence="4">RanBP2-type domain-containing protein</fullName>
    </recommendedName>
</protein>
<proteinExistence type="predicted"/>
<dbReference type="EMBL" id="AP025564">
    <property type="protein sequence ID" value="BDE95670.1"/>
    <property type="molecule type" value="Genomic_DNA"/>
</dbReference>
<dbReference type="Gene3D" id="4.10.1060.10">
    <property type="entry name" value="Zinc finger, RanBP2-type"/>
    <property type="match status" value="1"/>
</dbReference>